<dbReference type="STRING" id="1855283.SAMN05216382_1027"/>
<evidence type="ECO:0000313" key="16">
    <source>
        <dbReference type="Proteomes" id="UP000199214"/>
    </source>
</evidence>
<dbReference type="SUPFAM" id="SSF52402">
    <property type="entry name" value="Adenine nucleotide alpha hydrolases-like"/>
    <property type="match status" value="1"/>
</dbReference>
<evidence type="ECO:0000256" key="6">
    <source>
        <dbReference type="ARBA" id="ARBA00022692"/>
    </source>
</evidence>
<evidence type="ECO:0000256" key="8">
    <source>
        <dbReference type="ARBA" id="ARBA00022777"/>
    </source>
</evidence>
<evidence type="ECO:0000256" key="3">
    <source>
        <dbReference type="ARBA" id="ARBA00012438"/>
    </source>
</evidence>
<dbReference type="AlphaFoldDB" id="A0A1H7KMY1"/>
<dbReference type="InterPro" id="IPR038318">
    <property type="entry name" value="KdpD_sf"/>
</dbReference>
<dbReference type="Pfam" id="PF00512">
    <property type="entry name" value="HisKA"/>
    <property type="match status" value="1"/>
</dbReference>
<keyword evidence="7" id="KW-0547">Nucleotide-binding</keyword>
<evidence type="ECO:0000256" key="10">
    <source>
        <dbReference type="ARBA" id="ARBA00022989"/>
    </source>
</evidence>
<evidence type="ECO:0000256" key="5">
    <source>
        <dbReference type="ARBA" id="ARBA00022679"/>
    </source>
</evidence>
<dbReference type="GO" id="GO:0005524">
    <property type="term" value="F:ATP binding"/>
    <property type="evidence" value="ECO:0007669"/>
    <property type="project" value="UniProtKB-KW"/>
</dbReference>
<dbReference type="InterPro" id="IPR005467">
    <property type="entry name" value="His_kinase_dom"/>
</dbReference>
<dbReference type="SUPFAM" id="SSF47384">
    <property type="entry name" value="Homodimeric domain of signal transducing histidine kinase"/>
    <property type="match status" value="1"/>
</dbReference>
<keyword evidence="11" id="KW-0902">Two-component regulatory system</keyword>
<feature type="domain" description="Histidine kinase" evidence="14">
    <location>
        <begin position="674"/>
        <end position="884"/>
    </location>
</feature>
<evidence type="ECO:0000256" key="9">
    <source>
        <dbReference type="ARBA" id="ARBA00022840"/>
    </source>
</evidence>
<dbReference type="Pfam" id="PF13492">
    <property type="entry name" value="GAF_3"/>
    <property type="match status" value="1"/>
</dbReference>
<dbReference type="OrthoDB" id="9806130at2"/>
<dbReference type="FunFam" id="3.40.50.300:FF:000483">
    <property type="entry name" value="Sensor histidine kinase KdpD"/>
    <property type="match status" value="1"/>
</dbReference>
<keyword evidence="5" id="KW-0808">Transferase</keyword>
<dbReference type="SMART" id="SM00388">
    <property type="entry name" value="HisKA"/>
    <property type="match status" value="1"/>
</dbReference>
<evidence type="ECO:0000256" key="13">
    <source>
        <dbReference type="SAM" id="Phobius"/>
    </source>
</evidence>
<evidence type="ECO:0000256" key="2">
    <source>
        <dbReference type="ARBA" id="ARBA00004141"/>
    </source>
</evidence>
<dbReference type="CDD" id="cd00075">
    <property type="entry name" value="HATPase"/>
    <property type="match status" value="1"/>
</dbReference>
<dbReference type="InterPro" id="IPR004358">
    <property type="entry name" value="Sig_transdc_His_kin-like_C"/>
</dbReference>
<dbReference type="InterPro" id="IPR027417">
    <property type="entry name" value="P-loop_NTPase"/>
</dbReference>
<dbReference type="SUPFAM" id="SSF55874">
    <property type="entry name" value="ATPase domain of HSP90 chaperone/DNA topoisomerase II/histidine kinase"/>
    <property type="match status" value="1"/>
</dbReference>
<dbReference type="PRINTS" id="PR00344">
    <property type="entry name" value="BCTRLSENSOR"/>
</dbReference>
<keyword evidence="10 13" id="KW-1133">Transmembrane helix</keyword>
<dbReference type="Gene3D" id="3.30.565.10">
    <property type="entry name" value="Histidine kinase-like ATPase, C-terminal domain"/>
    <property type="match status" value="1"/>
</dbReference>
<dbReference type="InterPro" id="IPR052023">
    <property type="entry name" value="Histidine_kinase_KdpD"/>
</dbReference>
<keyword evidence="4" id="KW-0597">Phosphoprotein</keyword>
<dbReference type="InterPro" id="IPR003852">
    <property type="entry name" value="Sig_transdc_His_kinase_KdpD_N"/>
</dbReference>
<dbReference type="Pfam" id="PF02518">
    <property type="entry name" value="HATPase_c"/>
    <property type="match status" value="1"/>
</dbReference>
<dbReference type="SUPFAM" id="SSF55781">
    <property type="entry name" value="GAF domain-like"/>
    <property type="match status" value="1"/>
</dbReference>
<proteinExistence type="predicted"/>
<dbReference type="InterPro" id="IPR003661">
    <property type="entry name" value="HisK_dim/P_dom"/>
</dbReference>
<evidence type="ECO:0000256" key="11">
    <source>
        <dbReference type="ARBA" id="ARBA00023012"/>
    </source>
</evidence>
<protein>
    <recommendedName>
        <fullName evidence="3">histidine kinase</fullName>
        <ecNumber evidence="3">2.7.13.3</ecNumber>
    </recommendedName>
</protein>
<evidence type="ECO:0000256" key="12">
    <source>
        <dbReference type="ARBA" id="ARBA00023136"/>
    </source>
</evidence>
<dbReference type="EMBL" id="FNZZ01000002">
    <property type="protein sequence ID" value="SEK87884.1"/>
    <property type="molecule type" value="Genomic_DNA"/>
</dbReference>
<dbReference type="GO" id="GO:0005737">
    <property type="term" value="C:cytoplasm"/>
    <property type="evidence" value="ECO:0007669"/>
    <property type="project" value="UniProtKB-ARBA"/>
</dbReference>
<dbReference type="Proteomes" id="UP000199214">
    <property type="component" value="Unassembled WGS sequence"/>
</dbReference>
<dbReference type="InterPro" id="IPR036097">
    <property type="entry name" value="HisK_dim/P_sf"/>
</dbReference>
<dbReference type="Pfam" id="PF13493">
    <property type="entry name" value="DUF4118"/>
    <property type="match status" value="1"/>
</dbReference>
<dbReference type="SMART" id="SM00387">
    <property type="entry name" value="HATPase_c"/>
    <property type="match status" value="1"/>
</dbReference>
<dbReference type="Gene3D" id="3.40.50.300">
    <property type="entry name" value="P-loop containing nucleotide triphosphate hydrolases"/>
    <property type="match status" value="1"/>
</dbReference>
<dbReference type="Gene3D" id="1.10.287.130">
    <property type="match status" value="1"/>
</dbReference>
<gene>
    <name evidence="15" type="ORF">SAMN05216382_1027</name>
</gene>
<dbReference type="GO" id="GO:0005886">
    <property type="term" value="C:plasma membrane"/>
    <property type="evidence" value="ECO:0007669"/>
    <property type="project" value="TreeGrafter"/>
</dbReference>
<dbReference type="PANTHER" id="PTHR45569:SF1">
    <property type="entry name" value="SENSOR PROTEIN KDPD"/>
    <property type="match status" value="1"/>
</dbReference>
<dbReference type="GO" id="GO:0000155">
    <property type="term" value="F:phosphorelay sensor kinase activity"/>
    <property type="evidence" value="ECO:0007669"/>
    <property type="project" value="InterPro"/>
</dbReference>
<dbReference type="Pfam" id="PF02702">
    <property type="entry name" value="KdpD"/>
    <property type="match status" value="1"/>
</dbReference>
<keyword evidence="9" id="KW-0067">ATP-binding</keyword>
<dbReference type="InterPro" id="IPR003018">
    <property type="entry name" value="GAF"/>
</dbReference>
<keyword evidence="16" id="KW-1185">Reference proteome</keyword>
<name>A0A1H7KMY1_9SPHN</name>
<keyword evidence="8 15" id="KW-0418">Kinase</keyword>
<dbReference type="CDD" id="cd00082">
    <property type="entry name" value="HisKA"/>
    <property type="match status" value="1"/>
</dbReference>
<comment type="subcellular location">
    <subcellularLocation>
        <location evidence="2">Membrane</location>
        <topology evidence="2">Multi-pass membrane protein</topology>
    </subcellularLocation>
</comment>
<feature type="transmembrane region" description="Helical" evidence="13">
    <location>
        <begin position="401"/>
        <end position="424"/>
    </location>
</feature>
<dbReference type="InterPro" id="IPR029016">
    <property type="entry name" value="GAF-like_dom_sf"/>
</dbReference>
<dbReference type="EC" id="2.7.13.3" evidence="3"/>
<dbReference type="Gene3D" id="1.20.120.620">
    <property type="entry name" value="Backbone structure of the membrane domain of e. Coli histidine kinase receptor kdpd"/>
    <property type="match status" value="1"/>
</dbReference>
<reference evidence="16" key="1">
    <citation type="submission" date="2016-10" db="EMBL/GenBank/DDBJ databases">
        <authorList>
            <person name="Varghese N."/>
            <person name="Submissions S."/>
        </authorList>
    </citation>
    <scope>NUCLEOTIDE SEQUENCE [LARGE SCALE GENOMIC DNA]</scope>
    <source>
        <strain evidence="16">JS21-1</strain>
    </source>
</reference>
<keyword evidence="6 13" id="KW-0812">Transmembrane</keyword>
<evidence type="ECO:0000256" key="7">
    <source>
        <dbReference type="ARBA" id="ARBA00022741"/>
    </source>
</evidence>
<dbReference type="PANTHER" id="PTHR45569">
    <property type="entry name" value="SENSOR PROTEIN KDPD"/>
    <property type="match status" value="1"/>
</dbReference>
<organism evidence="15 16">
    <name type="scientific">Sphingomonas palmae</name>
    <dbReference type="NCBI Taxonomy" id="1855283"/>
    <lineage>
        <taxon>Bacteria</taxon>
        <taxon>Pseudomonadati</taxon>
        <taxon>Pseudomonadota</taxon>
        <taxon>Alphaproteobacteria</taxon>
        <taxon>Sphingomonadales</taxon>
        <taxon>Sphingomonadaceae</taxon>
        <taxon>Sphingomonas</taxon>
    </lineage>
</organism>
<keyword evidence="12 13" id="KW-0472">Membrane</keyword>
<dbReference type="PROSITE" id="PS50109">
    <property type="entry name" value="HIS_KIN"/>
    <property type="match status" value="1"/>
</dbReference>
<dbReference type="InterPro" id="IPR036890">
    <property type="entry name" value="HATPase_C_sf"/>
</dbReference>
<comment type="catalytic activity">
    <reaction evidence="1">
        <text>ATP + protein L-histidine = ADP + protein N-phospho-L-histidine.</text>
        <dbReference type="EC" id="2.7.13.3"/>
    </reaction>
</comment>
<feature type="transmembrane region" description="Helical" evidence="13">
    <location>
        <begin position="431"/>
        <end position="459"/>
    </location>
</feature>
<dbReference type="InterPro" id="IPR003594">
    <property type="entry name" value="HATPase_dom"/>
</dbReference>
<sequence>MAAAGGDRPDPDALLRAAAQEGRGRLKIFLGAAPGVGKTFEMLSEGAARRRDGVDVVIGVVETHGRAETEALLRGHEIVARRDVAYEGRTLHEMDLDAILARAPRLVLVDELAHTNAPGSRHPKRYGDVEELLAAGIDVYSTVNIQHVESLNDVVASFTRVRVRETVPDSILEMAEIEVVDIPPDELIERLKAGKVYLPAEATRALGHFFSKSNLSALRELALRRAAQAVDARMLDDVRALGLGGTWAGGDRIVVAISEQPGCDALVRAAKRVADGLRGPWTAVFIETPRAAHFTDEQHARVAATMTLATQLGAAVATVPAERVVAGLQSVLVDLRATQLVLGKSHRSRWFELRHGSIVDQLVRDTPDVTVHVLPMPVTGTTRPATATTTHRRGGQWGSPAGYAITTGIVAGVTALASALFQILNLGNVALLYLLPVMAAASLFGLRTGLYAGIASSLAYNFFFLPPTGTLTISNPENLVSVIVLLGIAIATSQLTGRVRAQADLAAASARTNAILAGFLRQIAGINDLDTAAQMICDDVRRLLDVQVVLLSRAHGAELEIVAASDPAYRLDTMDTAAAGWAFDTGSPAGKGSGTLAASEWLFQPMKAGERVLGVLGVASDKVGNPVRADQLPLLSSLIDQSALVLERLRLQAEMRDVDAVRTRDRLRAALLSSVSHDLRTPLTAVIAAAAQLHHDATPELIGTIESEAQRLNRFVANLLDMARVEAGALRLRVEPIDLSDAVTGAAHDARRALEGHAVRLDVPPDLPLVRADPQLLHHCLLNLLDNAGRYGDPGSDIVIEGRNRFGELRLSVLDHGPGLPPGQEGEVFETFRRLEGSDRAVGGTGLGLAIVKAFAEAMGMTVEASNRPDATGAAFALVFPADLIVRETLSEGN</sequence>
<evidence type="ECO:0000256" key="4">
    <source>
        <dbReference type="ARBA" id="ARBA00022553"/>
    </source>
</evidence>
<dbReference type="RefSeq" id="WP_093004023.1">
    <property type="nucleotide sequence ID" value="NZ_FNZZ01000002.1"/>
</dbReference>
<dbReference type="InterPro" id="IPR025201">
    <property type="entry name" value="KdpD_TM"/>
</dbReference>
<dbReference type="SMART" id="SM00065">
    <property type="entry name" value="GAF"/>
    <property type="match status" value="1"/>
</dbReference>
<evidence type="ECO:0000259" key="14">
    <source>
        <dbReference type="PROSITE" id="PS50109"/>
    </source>
</evidence>
<evidence type="ECO:0000256" key="1">
    <source>
        <dbReference type="ARBA" id="ARBA00000085"/>
    </source>
</evidence>
<dbReference type="Gene3D" id="3.30.450.40">
    <property type="match status" value="1"/>
</dbReference>
<accession>A0A1H7KMY1</accession>
<evidence type="ECO:0000313" key="15">
    <source>
        <dbReference type="EMBL" id="SEK87884.1"/>
    </source>
</evidence>